<dbReference type="HOGENOM" id="CLU_2925932_0_0_1"/>
<evidence type="ECO:0000313" key="2">
    <source>
        <dbReference type="Proteomes" id="UP000032180"/>
    </source>
</evidence>
<name>A0A0D9W3R5_9ORYZ</name>
<keyword evidence="2" id="KW-1185">Reference proteome</keyword>
<reference evidence="1" key="3">
    <citation type="submission" date="2015-04" db="UniProtKB">
        <authorList>
            <consortium name="EnsemblPlants"/>
        </authorList>
    </citation>
    <scope>IDENTIFICATION</scope>
</reference>
<organism evidence="1 2">
    <name type="scientific">Leersia perrieri</name>
    <dbReference type="NCBI Taxonomy" id="77586"/>
    <lineage>
        <taxon>Eukaryota</taxon>
        <taxon>Viridiplantae</taxon>
        <taxon>Streptophyta</taxon>
        <taxon>Embryophyta</taxon>
        <taxon>Tracheophyta</taxon>
        <taxon>Spermatophyta</taxon>
        <taxon>Magnoliopsida</taxon>
        <taxon>Liliopsida</taxon>
        <taxon>Poales</taxon>
        <taxon>Poaceae</taxon>
        <taxon>BOP clade</taxon>
        <taxon>Oryzoideae</taxon>
        <taxon>Oryzeae</taxon>
        <taxon>Oryzinae</taxon>
        <taxon>Leersia</taxon>
    </lineage>
</organism>
<dbReference type="AlphaFoldDB" id="A0A0D9W3R5"/>
<evidence type="ECO:0000313" key="1">
    <source>
        <dbReference type="EnsemblPlants" id="LPERR04G05840.2"/>
    </source>
</evidence>
<protein>
    <submittedName>
        <fullName evidence="1">Uncharacterized protein</fullName>
    </submittedName>
</protein>
<proteinExistence type="predicted"/>
<dbReference type="Gramene" id="LPERR04G05840.2">
    <property type="protein sequence ID" value="LPERR04G05840.2"/>
    <property type="gene ID" value="LPERR04G05840"/>
</dbReference>
<reference evidence="2" key="2">
    <citation type="submission" date="2013-12" db="EMBL/GenBank/DDBJ databases">
        <authorList>
            <person name="Yu Y."/>
            <person name="Lee S."/>
            <person name="de Baynast K."/>
            <person name="Wissotski M."/>
            <person name="Liu L."/>
            <person name="Talag J."/>
            <person name="Goicoechea J."/>
            <person name="Angelova A."/>
            <person name="Jetty R."/>
            <person name="Kudrna D."/>
            <person name="Golser W."/>
            <person name="Rivera L."/>
            <person name="Zhang J."/>
            <person name="Wing R."/>
        </authorList>
    </citation>
    <scope>NUCLEOTIDE SEQUENCE</scope>
</reference>
<accession>A0A0D9W3R5</accession>
<sequence length="61" mass="7013">MYDLLNCPPSPIVCHPLNSLAYEKRGQPAIENESLQVVKEANGWWQHFEVVRSNTKMAKML</sequence>
<dbReference type="Proteomes" id="UP000032180">
    <property type="component" value="Chromosome 4"/>
</dbReference>
<dbReference type="EnsemblPlants" id="LPERR04G05840.2">
    <property type="protein sequence ID" value="LPERR04G05840.2"/>
    <property type="gene ID" value="LPERR04G05840"/>
</dbReference>
<reference evidence="1 2" key="1">
    <citation type="submission" date="2012-08" db="EMBL/GenBank/DDBJ databases">
        <title>Oryza genome evolution.</title>
        <authorList>
            <person name="Wing R.A."/>
        </authorList>
    </citation>
    <scope>NUCLEOTIDE SEQUENCE</scope>
</reference>